<name>L1NA65_9PORP</name>
<evidence type="ECO:0000313" key="2">
    <source>
        <dbReference type="Proteomes" id="UP000010408"/>
    </source>
</evidence>
<dbReference type="EMBL" id="AMEQ01000040">
    <property type="protein sequence ID" value="EKY00226.1"/>
    <property type="molecule type" value="Genomic_DNA"/>
</dbReference>
<reference evidence="1 2" key="1">
    <citation type="submission" date="2012-05" db="EMBL/GenBank/DDBJ databases">
        <authorList>
            <person name="Weinstock G."/>
            <person name="Sodergren E."/>
            <person name="Lobos E.A."/>
            <person name="Fulton L."/>
            <person name="Fulton R."/>
            <person name="Courtney L."/>
            <person name="Fronick C."/>
            <person name="O'Laughlin M."/>
            <person name="Godfrey J."/>
            <person name="Wilson R.M."/>
            <person name="Miner T."/>
            <person name="Farmer C."/>
            <person name="Delehaunty K."/>
            <person name="Cordes M."/>
            <person name="Minx P."/>
            <person name="Tomlinson C."/>
            <person name="Chen J."/>
            <person name="Wollam A."/>
            <person name="Pepin K.H."/>
            <person name="Bhonagiri V."/>
            <person name="Zhang X."/>
            <person name="Suruliraj S."/>
            <person name="Warren W."/>
            <person name="Mitreva M."/>
            <person name="Mardis E.R."/>
            <person name="Wilson R.K."/>
        </authorList>
    </citation>
    <scope>NUCLEOTIDE SEQUENCE [LARGE SCALE GENOMIC DNA]</scope>
    <source>
        <strain evidence="1 2">F0037</strain>
    </source>
</reference>
<dbReference type="AlphaFoldDB" id="L1NA65"/>
<dbReference type="STRING" id="1127696.HMPREF9134_01557"/>
<dbReference type="Proteomes" id="UP000010408">
    <property type="component" value="Unassembled WGS sequence"/>
</dbReference>
<accession>L1NA65</accession>
<sequence>MVRRVLIECAQVKTPGYQYRLDAFLALFFLGFPDSNNGGVDRKTCDCCT</sequence>
<protein>
    <submittedName>
        <fullName evidence="1">Uncharacterized protein</fullName>
    </submittedName>
</protein>
<comment type="caution">
    <text evidence="1">The sequence shown here is derived from an EMBL/GenBank/DDBJ whole genome shotgun (WGS) entry which is preliminary data.</text>
</comment>
<dbReference type="HOGENOM" id="CLU_3138999_0_0_10"/>
<proteinExistence type="predicted"/>
<gene>
    <name evidence="1" type="ORF">HMPREF9134_01557</name>
</gene>
<evidence type="ECO:0000313" key="1">
    <source>
        <dbReference type="EMBL" id="EKY00226.1"/>
    </source>
</evidence>
<organism evidence="1 2">
    <name type="scientific">Porphyromonas catoniae F0037</name>
    <dbReference type="NCBI Taxonomy" id="1127696"/>
    <lineage>
        <taxon>Bacteria</taxon>
        <taxon>Pseudomonadati</taxon>
        <taxon>Bacteroidota</taxon>
        <taxon>Bacteroidia</taxon>
        <taxon>Bacteroidales</taxon>
        <taxon>Porphyromonadaceae</taxon>
        <taxon>Porphyromonas</taxon>
    </lineage>
</organism>